<dbReference type="GO" id="GO:0005886">
    <property type="term" value="C:plasma membrane"/>
    <property type="evidence" value="ECO:0007669"/>
    <property type="project" value="UniProtKB-SubCell"/>
</dbReference>
<evidence type="ECO:0000256" key="2">
    <source>
        <dbReference type="ARBA" id="ARBA00007935"/>
    </source>
</evidence>
<keyword evidence="5 8" id="KW-0812">Transmembrane</keyword>
<feature type="transmembrane region" description="Helical" evidence="8">
    <location>
        <begin position="197"/>
        <end position="220"/>
    </location>
</feature>
<evidence type="ECO:0000256" key="3">
    <source>
        <dbReference type="ARBA" id="ARBA00022448"/>
    </source>
</evidence>
<evidence type="ECO:0000256" key="7">
    <source>
        <dbReference type="ARBA" id="ARBA00023136"/>
    </source>
</evidence>
<protein>
    <recommendedName>
        <fullName evidence="11">ABC transporter permease</fullName>
    </recommendedName>
</protein>
<sequence>MEQSHGVVARRGRLLALLVLVLVAVVALSLVIGSRVLGLDEVWHGLTTAHSVGDDSVVRRLRVPRTAIGLLAGIALGLSGAIMQAVTRNPLADPGLLGVNAGATLCVVLASWLFGIGSVLGLVWFALAGAAVASVAVYAIGTAGRGGASPVRLALAGVAVTAVLNGIVQVTLLRDPLTFERFRFWRVGSLTRADGAMVWQLLPFVVVGTLIALSLGRLLNAVALGDDMARSLGGSVRRTRAASVIAVTLLCGAATAAVGPISFVGLMIPHIARRIVGPDQRWILAYTVVLAPLLLVTADIVGRLVVRPAELQVGLVTALLGAPVLVWVVRRGRLSEL</sequence>
<keyword evidence="6 8" id="KW-1133">Transmembrane helix</keyword>
<evidence type="ECO:0000313" key="10">
    <source>
        <dbReference type="Proteomes" id="UP000066480"/>
    </source>
</evidence>
<proteinExistence type="inferred from homology"/>
<evidence type="ECO:0008006" key="11">
    <source>
        <dbReference type="Google" id="ProtNLM"/>
    </source>
</evidence>
<evidence type="ECO:0000256" key="1">
    <source>
        <dbReference type="ARBA" id="ARBA00004651"/>
    </source>
</evidence>
<organism evidence="9 10">
    <name type="scientific">Luteipulveratus mongoliensis</name>
    <dbReference type="NCBI Taxonomy" id="571913"/>
    <lineage>
        <taxon>Bacteria</taxon>
        <taxon>Bacillati</taxon>
        <taxon>Actinomycetota</taxon>
        <taxon>Actinomycetes</taxon>
        <taxon>Micrococcales</taxon>
        <taxon>Dermacoccaceae</taxon>
        <taxon>Luteipulveratus</taxon>
    </lineage>
</organism>
<dbReference type="STRING" id="571913.VV02_04435"/>
<dbReference type="EMBL" id="CP011112">
    <property type="protein sequence ID" value="AKU15284.1"/>
    <property type="molecule type" value="Genomic_DNA"/>
</dbReference>
<comment type="subcellular location">
    <subcellularLocation>
        <location evidence="1">Cell membrane</location>
        <topology evidence="1">Multi-pass membrane protein</topology>
    </subcellularLocation>
</comment>
<dbReference type="SUPFAM" id="SSF81345">
    <property type="entry name" value="ABC transporter involved in vitamin B12 uptake, BtuC"/>
    <property type="match status" value="1"/>
</dbReference>
<dbReference type="InterPro" id="IPR037294">
    <property type="entry name" value="ABC_BtuC-like"/>
</dbReference>
<accession>A0A0K1JF06</accession>
<feature type="transmembrane region" description="Helical" evidence="8">
    <location>
        <begin position="122"/>
        <end position="141"/>
    </location>
</feature>
<gene>
    <name evidence="9" type="ORF">VV02_04435</name>
</gene>
<feature type="transmembrane region" description="Helical" evidence="8">
    <location>
        <begin position="283"/>
        <end position="306"/>
    </location>
</feature>
<evidence type="ECO:0000313" key="9">
    <source>
        <dbReference type="EMBL" id="AKU15284.1"/>
    </source>
</evidence>
<feature type="transmembrane region" description="Helical" evidence="8">
    <location>
        <begin position="95"/>
        <end position="116"/>
    </location>
</feature>
<keyword evidence="4" id="KW-1003">Cell membrane</keyword>
<evidence type="ECO:0000256" key="5">
    <source>
        <dbReference type="ARBA" id="ARBA00022692"/>
    </source>
</evidence>
<dbReference type="Pfam" id="PF01032">
    <property type="entry name" value="FecCD"/>
    <property type="match status" value="1"/>
</dbReference>
<feature type="transmembrane region" description="Helical" evidence="8">
    <location>
        <begin position="241"/>
        <end position="263"/>
    </location>
</feature>
<dbReference type="InterPro" id="IPR000522">
    <property type="entry name" value="ABC_transptr_permease_BtuC"/>
</dbReference>
<keyword evidence="10" id="KW-1185">Reference proteome</keyword>
<dbReference type="PANTHER" id="PTHR30472">
    <property type="entry name" value="FERRIC ENTEROBACTIN TRANSPORT SYSTEM PERMEASE PROTEIN"/>
    <property type="match status" value="1"/>
</dbReference>
<dbReference type="GO" id="GO:0022857">
    <property type="term" value="F:transmembrane transporter activity"/>
    <property type="evidence" value="ECO:0007669"/>
    <property type="project" value="InterPro"/>
</dbReference>
<feature type="transmembrane region" description="Helical" evidence="8">
    <location>
        <begin position="153"/>
        <end position="173"/>
    </location>
</feature>
<dbReference type="KEGG" id="lmoi:VV02_04435"/>
<comment type="similarity">
    <text evidence="2">Belongs to the binding-protein-dependent transport system permease family. FecCD subfamily.</text>
</comment>
<evidence type="ECO:0000256" key="8">
    <source>
        <dbReference type="SAM" id="Phobius"/>
    </source>
</evidence>
<dbReference type="AlphaFoldDB" id="A0A0K1JF06"/>
<keyword evidence="3" id="KW-0813">Transport</keyword>
<name>A0A0K1JF06_9MICO</name>
<reference evidence="9 10" key="1">
    <citation type="submission" date="2015-03" db="EMBL/GenBank/DDBJ databases">
        <title>Luteipulveratus halotolerans sp. nov., a novel actinobacterium (Dermacoccaceae) from Sarawak, Malaysia.</title>
        <authorList>
            <person name="Juboi H."/>
            <person name="Basik A."/>
            <person name="Shamsul S.S."/>
            <person name="Arnold P."/>
            <person name="Schmitt E.K."/>
            <person name="Sanglier J.-J."/>
            <person name="Yeo T."/>
        </authorList>
    </citation>
    <scope>NUCLEOTIDE SEQUENCE [LARGE SCALE GENOMIC DNA]</scope>
    <source>
        <strain evidence="9 10">MN07-A0370</strain>
    </source>
</reference>
<dbReference type="PANTHER" id="PTHR30472:SF1">
    <property type="entry name" value="FE(3+) DICITRATE TRANSPORT SYSTEM PERMEASE PROTEIN FECC-RELATED"/>
    <property type="match status" value="1"/>
</dbReference>
<feature type="transmembrane region" description="Helical" evidence="8">
    <location>
        <begin position="62"/>
        <end position="83"/>
    </location>
</feature>
<dbReference type="Proteomes" id="UP000066480">
    <property type="component" value="Chromosome"/>
</dbReference>
<dbReference type="PATRIC" id="fig|571913.6.peg.907"/>
<evidence type="ECO:0000256" key="4">
    <source>
        <dbReference type="ARBA" id="ARBA00022475"/>
    </source>
</evidence>
<dbReference type="FunFam" id="1.10.3470.10:FF:000001">
    <property type="entry name" value="Vitamin B12 ABC transporter permease BtuC"/>
    <property type="match status" value="1"/>
</dbReference>
<dbReference type="GO" id="GO:0033214">
    <property type="term" value="P:siderophore-iron import into cell"/>
    <property type="evidence" value="ECO:0007669"/>
    <property type="project" value="TreeGrafter"/>
</dbReference>
<keyword evidence="7 8" id="KW-0472">Membrane</keyword>
<evidence type="ECO:0000256" key="6">
    <source>
        <dbReference type="ARBA" id="ARBA00022989"/>
    </source>
</evidence>
<dbReference type="CDD" id="cd06550">
    <property type="entry name" value="TM_ABC_iron-siderophores_like"/>
    <property type="match status" value="1"/>
</dbReference>
<dbReference type="Gene3D" id="1.10.3470.10">
    <property type="entry name" value="ABC transporter involved in vitamin B12 uptake, BtuC"/>
    <property type="match status" value="1"/>
</dbReference>
<feature type="transmembrane region" description="Helical" evidence="8">
    <location>
        <begin position="313"/>
        <end position="330"/>
    </location>
</feature>